<dbReference type="InParanoid" id="J0WV26"/>
<gene>
    <name evidence="2" type="ORF">AURDEDRAFT_173056</name>
</gene>
<feature type="transmembrane region" description="Helical" evidence="1">
    <location>
        <begin position="190"/>
        <end position="209"/>
    </location>
</feature>
<evidence type="ECO:0000313" key="2">
    <source>
        <dbReference type="EMBL" id="EJD37917.1"/>
    </source>
</evidence>
<name>J0WV26_AURST</name>
<keyword evidence="3" id="KW-1185">Reference proteome</keyword>
<keyword evidence="1" id="KW-0812">Transmembrane</keyword>
<dbReference type="KEGG" id="adl:AURDEDRAFT_173056"/>
<proteinExistence type="predicted"/>
<evidence type="ECO:0000256" key="1">
    <source>
        <dbReference type="SAM" id="Phobius"/>
    </source>
</evidence>
<feature type="transmembrane region" description="Helical" evidence="1">
    <location>
        <begin position="215"/>
        <end position="236"/>
    </location>
</feature>
<protein>
    <submittedName>
        <fullName evidence="2">Uncharacterized protein</fullName>
    </submittedName>
</protein>
<dbReference type="Proteomes" id="UP000006514">
    <property type="component" value="Unassembled WGS sequence"/>
</dbReference>
<feature type="transmembrane region" description="Helical" evidence="1">
    <location>
        <begin position="265"/>
        <end position="293"/>
    </location>
</feature>
<organism evidence="2 3">
    <name type="scientific">Auricularia subglabra (strain TFB-10046 / SS5)</name>
    <name type="common">White-rot fungus</name>
    <name type="synonym">Auricularia delicata (strain TFB10046)</name>
    <dbReference type="NCBI Taxonomy" id="717982"/>
    <lineage>
        <taxon>Eukaryota</taxon>
        <taxon>Fungi</taxon>
        <taxon>Dikarya</taxon>
        <taxon>Basidiomycota</taxon>
        <taxon>Agaricomycotina</taxon>
        <taxon>Agaricomycetes</taxon>
        <taxon>Auriculariales</taxon>
        <taxon>Auriculariaceae</taxon>
        <taxon>Auricularia</taxon>
    </lineage>
</organism>
<reference evidence="3" key="1">
    <citation type="journal article" date="2012" name="Science">
        <title>The Paleozoic origin of enzymatic lignin decomposition reconstructed from 31 fungal genomes.</title>
        <authorList>
            <person name="Floudas D."/>
            <person name="Binder M."/>
            <person name="Riley R."/>
            <person name="Barry K."/>
            <person name="Blanchette R.A."/>
            <person name="Henrissat B."/>
            <person name="Martinez A.T."/>
            <person name="Otillar R."/>
            <person name="Spatafora J.W."/>
            <person name="Yadav J.S."/>
            <person name="Aerts A."/>
            <person name="Benoit I."/>
            <person name="Boyd A."/>
            <person name="Carlson A."/>
            <person name="Copeland A."/>
            <person name="Coutinho P.M."/>
            <person name="de Vries R.P."/>
            <person name="Ferreira P."/>
            <person name="Findley K."/>
            <person name="Foster B."/>
            <person name="Gaskell J."/>
            <person name="Glotzer D."/>
            <person name="Gorecki P."/>
            <person name="Heitman J."/>
            <person name="Hesse C."/>
            <person name="Hori C."/>
            <person name="Igarashi K."/>
            <person name="Jurgens J.A."/>
            <person name="Kallen N."/>
            <person name="Kersten P."/>
            <person name="Kohler A."/>
            <person name="Kuees U."/>
            <person name="Kumar T.K.A."/>
            <person name="Kuo A."/>
            <person name="LaButti K."/>
            <person name="Larrondo L.F."/>
            <person name="Lindquist E."/>
            <person name="Ling A."/>
            <person name="Lombard V."/>
            <person name="Lucas S."/>
            <person name="Lundell T."/>
            <person name="Martin R."/>
            <person name="McLaughlin D.J."/>
            <person name="Morgenstern I."/>
            <person name="Morin E."/>
            <person name="Murat C."/>
            <person name="Nagy L.G."/>
            <person name="Nolan M."/>
            <person name="Ohm R.A."/>
            <person name="Patyshakuliyeva A."/>
            <person name="Rokas A."/>
            <person name="Ruiz-Duenas F.J."/>
            <person name="Sabat G."/>
            <person name="Salamov A."/>
            <person name="Samejima M."/>
            <person name="Schmutz J."/>
            <person name="Slot J.C."/>
            <person name="St John F."/>
            <person name="Stenlid J."/>
            <person name="Sun H."/>
            <person name="Sun S."/>
            <person name="Syed K."/>
            <person name="Tsang A."/>
            <person name="Wiebenga A."/>
            <person name="Young D."/>
            <person name="Pisabarro A."/>
            <person name="Eastwood D.C."/>
            <person name="Martin F."/>
            <person name="Cullen D."/>
            <person name="Grigoriev I.V."/>
            <person name="Hibbett D.S."/>
        </authorList>
    </citation>
    <scope>NUCLEOTIDE SEQUENCE [LARGE SCALE GENOMIC DNA]</scope>
    <source>
        <strain evidence="3">TFB10046</strain>
    </source>
</reference>
<keyword evidence="1" id="KW-0472">Membrane</keyword>
<sequence length="318" mass="35486">MSHPPPSSHGRLFGSSSNRNLLMNTTLTGRKYCSPVHDTGTTYYVYPERNLVSDIEQKTIDGDVLQSAYIYYDQAKTDDSELWIDRDQVPRLVDHTNHVVTQMLNPQESGDERQYWLFWATHPNHRALSEHVVETALQVLMLKQAKSIFEPTLSAPCYTPGQESLCGNVVETEHWRTYTKSLVKEWSDSNLLATVLIAATVGLLAVPSVSWSIQLVLFLSILFSVGSVFVGMFCMWQHQIQSDSTGEVGAAYLVRIDNIPGGKSAYAFLIALPLVLLLWALLAFVTSIILFSLGGLKLAPDGSPSAIAQRIRRHQKYA</sequence>
<dbReference type="EMBL" id="JH687833">
    <property type="protein sequence ID" value="EJD37917.1"/>
    <property type="molecule type" value="Genomic_DNA"/>
</dbReference>
<dbReference type="eggNOG" id="ENOG502SNH4">
    <property type="taxonomic scope" value="Eukaryota"/>
</dbReference>
<dbReference type="AlphaFoldDB" id="J0WV26"/>
<keyword evidence="1" id="KW-1133">Transmembrane helix</keyword>
<evidence type="ECO:0000313" key="3">
    <source>
        <dbReference type="Proteomes" id="UP000006514"/>
    </source>
</evidence>
<accession>J0WV26</accession>
<dbReference type="OrthoDB" id="3208379at2759"/>